<organism evidence="1 2">
    <name type="scientific">Caerostris extrusa</name>
    <name type="common">Bark spider</name>
    <name type="synonym">Caerostris bankana</name>
    <dbReference type="NCBI Taxonomy" id="172846"/>
    <lineage>
        <taxon>Eukaryota</taxon>
        <taxon>Metazoa</taxon>
        <taxon>Ecdysozoa</taxon>
        <taxon>Arthropoda</taxon>
        <taxon>Chelicerata</taxon>
        <taxon>Arachnida</taxon>
        <taxon>Araneae</taxon>
        <taxon>Araneomorphae</taxon>
        <taxon>Entelegynae</taxon>
        <taxon>Araneoidea</taxon>
        <taxon>Araneidae</taxon>
        <taxon>Caerostris</taxon>
    </lineage>
</organism>
<dbReference type="Proteomes" id="UP001054945">
    <property type="component" value="Unassembled WGS sequence"/>
</dbReference>
<sequence length="131" mass="14749">MISFQCSNRYPLDTMAIRAPNLAYKSFHLLHYPLASPLSPSLKALSDDPFLPDNRSAGEDEPIRGFKGDYRGLSCPGEMGFRFSGSNVYCPAFMAREEEKFRKISKPIRFLCWCCGFLERIGALNVNKISG</sequence>
<proteinExistence type="predicted"/>
<evidence type="ECO:0000313" key="1">
    <source>
        <dbReference type="EMBL" id="GIZ02391.1"/>
    </source>
</evidence>
<name>A0AAV4Y8Y1_CAEEX</name>
<protein>
    <submittedName>
        <fullName evidence="1">Uncharacterized protein</fullName>
    </submittedName>
</protein>
<accession>A0AAV4Y8Y1</accession>
<keyword evidence="2" id="KW-1185">Reference proteome</keyword>
<evidence type="ECO:0000313" key="2">
    <source>
        <dbReference type="Proteomes" id="UP001054945"/>
    </source>
</evidence>
<dbReference type="AlphaFoldDB" id="A0AAV4Y8Y1"/>
<comment type="caution">
    <text evidence="1">The sequence shown here is derived from an EMBL/GenBank/DDBJ whole genome shotgun (WGS) entry which is preliminary data.</text>
</comment>
<reference evidence="1 2" key="1">
    <citation type="submission" date="2021-06" db="EMBL/GenBank/DDBJ databases">
        <title>Caerostris extrusa draft genome.</title>
        <authorList>
            <person name="Kono N."/>
            <person name="Arakawa K."/>
        </authorList>
    </citation>
    <scope>NUCLEOTIDE SEQUENCE [LARGE SCALE GENOMIC DNA]</scope>
</reference>
<dbReference type="EMBL" id="BPLR01018808">
    <property type="protein sequence ID" value="GIZ02391.1"/>
    <property type="molecule type" value="Genomic_DNA"/>
</dbReference>
<gene>
    <name evidence="1" type="ORF">CEXT_673231</name>
</gene>